<dbReference type="InterPro" id="IPR036388">
    <property type="entry name" value="WH-like_DNA-bd_sf"/>
</dbReference>
<dbReference type="RefSeq" id="WP_150084323.1">
    <property type="nucleotide sequence ID" value="NZ_VWRN01000053.1"/>
</dbReference>
<keyword evidence="2" id="KW-0805">Transcription regulation</keyword>
<dbReference type="CDD" id="cd08474">
    <property type="entry name" value="PBP2_CrgA_like_5"/>
    <property type="match status" value="1"/>
</dbReference>
<dbReference type="GO" id="GO:0006351">
    <property type="term" value="P:DNA-templated transcription"/>
    <property type="evidence" value="ECO:0007669"/>
    <property type="project" value="TreeGrafter"/>
</dbReference>
<dbReference type="Pfam" id="PF00126">
    <property type="entry name" value="HTH_1"/>
    <property type="match status" value="1"/>
</dbReference>
<protein>
    <submittedName>
        <fullName evidence="6">LysR family transcriptional regulator</fullName>
    </submittedName>
</protein>
<dbReference type="GO" id="GO:0043565">
    <property type="term" value="F:sequence-specific DNA binding"/>
    <property type="evidence" value="ECO:0007669"/>
    <property type="project" value="TreeGrafter"/>
</dbReference>
<dbReference type="FunFam" id="1.10.10.10:FF:000001">
    <property type="entry name" value="LysR family transcriptional regulator"/>
    <property type="match status" value="1"/>
</dbReference>
<dbReference type="Proteomes" id="UP000324324">
    <property type="component" value="Unassembled WGS sequence"/>
</dbReference>
<proteinExistence type="inferred from homology"/>
<evidence type="ECO:0000313" key="7">
    <source>
        <dbReference type="Proteomes" id="UP000324324"/>
    </source>
</evidence>
<dbReference type="PROSITE" id="PS50931">
    <property type="entry name" value="HTH_LYSR"/>
    <property type="match status" value="1"/>
</dbReference>
<keyword evidence="7" id="KW-1185">Reference proteome</keyword>
<comment type="caution">
    <text evidence="6">The sequence shown here is derived from an EMBL/GenBank/DDBJ whole genome shotgun (WGS) entry which is preliminary data.</text>
</comment>
<keyword evidence="3" id="KW-0238">DNA-binding</keyword>
<reference evidence="6 7" key="1">
    <citation type="submission" date="2019-09" db="EMBL/GenBank/DDBJ databases">
        <title>Isolation of a novel species in the genus Cupriavidus from patients with sepsis using whole genome sequencing.</title>
        <authorList>
            <person name="Kweon O.J."/>
            <person name="Lee M.-K."/>
        </authorList>
    </citation>
    <scope>NUCLEOTIDE SEQUENCE [LARGE SCALE GENOMIC DNA]</scope>
    <source>
        <strain evidence="6 7">MKL-01</strain>
    </source>
</reference>
<dbReference type="SUPFAM" id="SSF46785">
    <property type="entry name" value="Winged helix' DNA-binding domain"/>
    <property type="match status" value="1"/>
</dbReference>
<dbReference type="AlphaFoldDB" id="A0A5M8A8X0"/>
<name>A0A5M8A8X0_9BURK</name>
<dbReference type="FunFam" id="3.40.190.290:FF:000012">
    <property type="entry name" value="Transcriptional regulator, LysR family"/>
    <property type="match status" value="1"/>
</dbReference>
<evidence type="ECO:0000256" key="1">
    <source>
        <dbReference type="ARBA" id="ARBA00009437"/>
    </source>
</evidence>
<dbReference type="InterPro" id="IPR036390">
    <property type="entry name" value="WH_DNA-bd_sf"/>
</dbReference>
<organism evidence="6 7">
    <name type="scientific">Cupriavidus cauae</name>
    <dbReference type="NCBI Taxonomy" id="2608999"/>
    <lineage>
        <taxon>Bacteria</taxon>
        <taxon>Pseudomonadati</taxon>
        <taxon>Pseudomonadota</taxon>
        <taxon>Betaproteobacteria</taxon>
        <taxon>Burkholderiales</taxon>
        <taxon>Burkholderiaceae</taxon>
        <taxon>Cupriavidus</taxon>
    </lineage>
</organism>
<dbReference type="InterPro" id="IPR000847">
    <property type="entry name" value="LysR_HTH_N"/>
</dbReference>
<dbReference type="EMBL" id="VWRN01000053">
    <property type="protein sequence ID" value="KAA6119132.1"/>
    <property type="molecule type" value="Genomic_DNA"/>
</dbReference>
<dbReference type="GO" id="GO:0003700">
    <property type="term" value="F:DNA-binding transcription factor activity"/>
    <property type="evidence" value="ECO:0007669"/>
    <property type="project" value="InterPro"/>
</dbReference>
<evidence type="ECO:0000256" key="4">
    <source>
        <dbReference type="ARBA" id="ARBA00023163"/>
    </source>
</evidence>
<dbReference type="PRINTS" id="PR00039">
    <property type="entry name" value="HTHLYSR"/>
</dbReference>
<evidence type="ECO:0000313" key="6">
    <source>
        <dbReference type="EMBL" id="KAA6119132.1"/>
    </source>
</evidence>
<dbReference type="Gene3D" id="3.40.190.290">
    <property type="match status" value="1"/>
</dbReference>
<dbReference type="InterPro" id="IPR058163">
    <property type="entry name" value="LysR-type_TF_proteobact-type"/>
</dbReference>
<dbReference type="InterPro" id="IPR005119">
    <property type="entry name" value="LysR_subst-bd"/>
</dbReference>
<comment type="similarity">
    <text evidence="1">Belongs to the LysR transcriptional regulatory family.</text>
</comment>
<evidence type="ECO:0000256" key="3">
    <source>
        <dbReference type="ARBA" id="ARBA00023125"/>
    </source>
</evidence>
<dbReference type="Pfam" id="PF03466">
    <property type="entry name" value="LysR_substrate"/>
    <property type="match status" value="1"/>
</dbReference>
<dbReference type="PANTHER" id="PTHR30537:SF1">
    <property type="entry name" value="HTH-TYPE TRANSCRIPTIONAL REGULATOR PGRR"/>
    <property type="match status" value="1"/>
</dbReference>
<evidence type="ECO:0000259" key="5">
    <source>
        <dbReference type="PROSITE" id="PS50931"/>
    </source>
</evidence>
<evidence type="ECO:0000256" key="2">
    <source>
        <dbReference type="ARBA" id="ARBA00023015"/>
    </source>
</evidence>
<sequence>MPRTTFDDLAAFIAVARARSFTRAAAQLGVSQSALSQAVRGLEARLGVRLLSRTTRSVSATEASERLLATVAPRLEEVEAELGAIAELRDQPRGTIRITATEHAANSVLWPRLGDFMRTYPDVRVELILDNGLSDIAADRYDMGVRLGDLVAQDMVAVRIGPDVRFAVVGSPAYLAGKPHPRTPQELTGHRCINLYLPTYGGLYAWEFRKGKRELNIRVDGQFVANDSDQMVTAALAGMGLAFVPENMILPHVERGDLVPLLEDWCPVFPGYHLYYPSRRHSSRAMTLLIETLRYSGKPPADRSARRARP</sequence>
<feature type="domain" description="HTH lysR-type" evidence="5">
    <location>
        <begin position="4"/>
        <end position="61"/>
    </location>
</feature>
<dbReference type="PANTHER" id="PTHR30537">
    <property type="entry name" value="HTH-TYPE TRANSCRIPTIONAL REGULATOR"/>
    <property type="match status" value="1"/>
</dbReference>
<gene>
    <name evidence="6" type="ORF">F1599_20840</name>
</gene>
<dbReference type="SUPFAM" id="SSF53850">
    <property type="entry name" value="Periplasmic binding protein-like II"/>
    <property type="match status" value="1"/>
</dbReference>
<accession>A0A5M8A8X0</accession>
<keyword evidence="4" id="KW-0804">Transcription</keyword>
<dbReference type="Gene3D" id="1.10.10.10">
    <property type="entry name" value="Winged helix-like DNA-binding domain superfamily/Winged helix DNA-binding domain"/>
    <property type="match status" value="1"/>
</dbReference>